<comment type="similarity">
    <text evidence="1">Belongs to the YciI family.</text>
</comment>
<dbReference type="InterPro" id="IPR011008">
    <property type="entry name" value="Dimeric_a/b-barrel"/>
</dbReference>
<feature type="domain" description="YCII-related" evidence="2">
    <location>
        <begin position="6"/>
        <end position="99"/>
    </location>
</feature>
<dbReference type="Gene3D" id="3.30.70.1060">
    <property type="entry name" value="Dimeric alpha+beta barrel"/>
    <property type="match status" value="1"/>
</dbReference>
<dbReference type="SUPFAM" id="SSF54909">
    <property type="entry name" value="Dimeric alpha+beta barrel"/>
    <property type="match status" value="1"/>
</dbReference>
<reference evidence="3" key="1">
    <citation type="submission" date="2022-03" db="EMBL/GenBank/DDBJ databases">
        <title>The complete genome sequence of a Methyloterrigena soli.</title>
        <authorList>
            <person name="Zi Z."/>
        </authorList>
    </citation>
    <scope>NUCLEOTIDE SEQUENCE</scope>
    <source>
        <strain evidence="3">M48</strain>
    </source>
</reference>
<proteinExistence type="inferred from homology"/>
<sequence>MTEYLVAIHHPDNYDPASEDQAMRDDITALNVEMKTAGIRVFVGGLQPVSTAKSIRARPDGKLLVTDGPYMETKEHIGGFWVLELASLDEALEWGRKAAIACRAPVEVRPFGKA</sequence>
<comment type="caution">
    <text evidence="3">The sequence shown here is derived from an EMBL/GenBank/DDBJ whole genome shotgun (WGS) entry which is preliminary data.</text>
</comment>
<dbReference type="EMBL" id="JALAZD010000001">
    <property type="protein sequence ID" value="MCI0127272.1"/>
    <property type="molecule type" value="Genomic_DNA"/>
</dbReference>
<evidence type="ECO:0000259" key="2">
    <source>
        <dbReference type="Pfam" id="PF03795"/>
    </source>
</evidence>
<keyword evidence="4" id="KW-1185">Reference proteome</keyword>
<dbReference type="RefSeq" id="WP_182400155.1">
    <property type="nucleotide sequence ID" value="NZ_CP068983.1"/>
</dbReference>
<organism evidence="3 4">
    <name type="scientific">Paradevosia shaoguanensis</name>
    <dbReference type="NCBI Taxonomy" id="1335043"/>
    <lineage>
        <taxon>Bacteria</taxon>
        <taxon>Pseudomonadati</taxon>
        <taxon>Pseudomonadota</taxon>
        <taxon>Alphaproteobacteria</taxon>
        <taxon>Hyphomicrobiales</taxon>
        <taxon>Devosiaceae</taxon>
        <taxon>Paradevosia</taxon>
    </lineage>
</organism>
<protein>
    <submittedName>
        <fullName evidence="3">YciI family protein</fullName>
    </submittedName>
</protein>
<evidence type="ECO:0000256" key="1">
    <source>
        <dbReference type="ARBA" id="ARBA00007689"/>
    </source>
</evidence>
<dbReference type="Pfam" id="PF03795">
    <property type="entry name" value="YCII"/>
    <property type="match status" value="1"/>
</dbReference>
<name>A0AA41UBL2_9HYPH</name>
<accession>A0AA41UBL2</accession>
<evidence type="ECO:0000313" key="4">
    <source>
        <dbReference type="Proteomes" id="UP001156140"/>
    </source>
</evidence>
<dbReference type="PANTHER" id="PTHR35174">
    <property type="entry name" value="BLL7171 PROTEIN-RELATED"/>
    <property type="match status" value="1"/>
</dbReference>
<dbReference type="InterPro" id="IPR005545">
    <property type="entry name" value="YCII"/>
</dbReference>
<evidence type="ECO:0000313" key="3">
    <source>
        <dbReference type="EMBL" id="MCI0127272.1"/>
    </source>
</evidence>
<dbReference type="AlphaFoldDB" id="A0AA41UBL2"/>
<gene>
    <name evidence="3" type="ORF">ML536_10585</name>
</gene>
<dbReference type="PANTHER" id="PTHR35174:SF3">
    <property type="entry name" value="BLL7171 PROTEIN"/>
    <property type="match status" value="1"/>
</dbReference>
<dbReference type="Proteomes" id="UP001156140">
    <property type="component" value="Unassembled WGS sequence"/>
</dbReference>